<keyword evidence="1" id="KW-0812">Transmembrane</keyword>
<gene>
    <name evidence="2" type="ORF">MF672_020180</name>
</gene>
<dbReference type="RefSeq" id="WP_242382258.1">
    <property type="nucleotide sequence ID" value="NZ_JAKRKC020000001.1"/>
</dbReference>
<sequence>MAEDVRRFIEALITKYGVWRVATGPFLLVPILAALGLVAGGSTVSVIAASLTLLISVILVVALAQQLRTERRRRAERDKVITRLVGILAASDKPAPYAYRTWDEHVVVSRHGDTVIDQWKEVVVEQGQELSILWAGTEQSAGRPTETERRKIEVFACNFTDTPQGRRDGADYDLVEVWQENALVIYLPLDQPIQEGRRLKIHITWVWPGFYRHLVEGGRDDVFWLSKRAKLQNLTFSMTFGPSCGLDRELRIRPFPGCPAPRQQLRADRSLVIDGAYGPKGVPPRAGFTLDNSVR</sequence>
<protein>
    <submittedName>
        <fullName evidence="2">Uncharacterized protein</fullName>
    </submittedName>
</protein>
<name>A0ABT0FUT4_9ACTN</name>
<accession>A0ABT0FUT4</accession>
<reference evidence="2 3" key="1">
    <citation type="submission" date="2022-04" db="EMBL/GenBank/DDBJ databases">
        <title>Genome draft of Actinomadura sp. ATCC 31491.</title>
        <authorList>
            <person name="Shi X."/>
            <person name="Du Y."/>
        </authorList>
    </citation>
    <scope>NUCLEOTIDE SEQUENCE [LARGE SCALE GENOMIC DNA]</scope>
    <source>
        <strain evidence="2 3">ATCC 31491</strain>
    </source>
</reference>
<proteinExistence type="predicted"/>
<comment type="caution">
    <text evidence="2">The sequence shown here is derived from an EMBL/GenBank/DDBJ whole genome shotgun (WGS) entry which is preliminary data.</text>
</comment>
<keyword evidence="1" id="KW-1133">Transmembrane helix</keyword>
<dbReference type="EMBL" id="JAKRKC020000001">
    <property type="protein sequence ID" value="MCK2216099.1"/>
    <property type="molecule type" value="Genomic_DNA"/>
</dbReference>
<keyword evidence="3" id="KW-1185">Reference proteome</keyword>
<feature type="transmembrane region" description="Helical" evidence="1">
    <location>
        <begin position="46"/>
        <end position="64"/>
    </location>
</feature>
<evidence type="ECO:0000256" key="1">
    <source>
        <dbReference type="SAM" id="Phobius"/>
    </source>
</evidence>
<dbReference type="Proteomes" id="UP001317259">
    <property type="component" value="Unassembled WGS sequence"/>
</dbReference>
<feature type="transmembrane region" description="Helical" evidence="1">
    <location>
        <begin position="21"/>
        <end position="40"/>
    </location>
</feature>
<evidence type="ECO:0000313" key="3">
    <source>
        <dbReference type="Proteomes" id="UP001317259"/>
    </source>
</evidence>
<keyword evidence="1" id="KW-0472">Membrane</keyword>
<evidence type="ECO:0000313" key="2">
    <source>
        <dbReference type="EMBL" id="MCK2216099.1"/>
    </source>
</evidence>
<organism evidence="2 3">
    <name type="scientific">Actinomadura luzonensis</name>
    <dbReference type="NCBI Taxonomy" id="2805427"/>
    <lineage>
        <taxon>Bacteria</taxon>
        <taxon>Bacillati</taxon>
        <taxon>Actinomycetota</taxon>
        <taxon>Actinomycetes</taxon>
        <taxon>Streptosporangiales</taxon>
        <taxon>Thermomonosporaceae</taxon>
        <taxon>Actinomadura</taxon>
    </lineage>
</organism>